<dbReference type="PROSITE" id="PS00061">
    <property type="entry name" value="ADH_SHORT"/>
    <property type="match status" value="1"/>
</dbReference>
<organism evidence="3 4">
    <name type="scientific">Ridgeia piscesae</name>
    <name type="common">Tubeworm</name>
    <dbReference type="NCBI Taxonomy" id="27915"/>
    <lineage>
        <taxon>Eukaryota</taxon>
        <taxon>Metazoa</taxon>
        <taxon>Spiralia</taxon>
        <taxon>Lophotrochozoa</taxon>
        <taxon>Annelida</taxon>
        <taxon>Polychaeta</taxon>
        <taxon>Sedentaria</taxon>
        <taxon>Canalipalpata</taxon>
        <taxon>Sabellida</taxon>
        <taxon>Siboglinidae</taxon>
        <taxon>Ridgeia</taxon>
    </lineage>
</organism>
<dbReference type="EMBL" id="JAODUO010001147">
    <property type="protein sequence ID" value="KAK2170594.1"/>
    <property type="molecule type" value="Genomic_DNA"/>
</dbReference>
<name>A0AAD9KG54_RIDPI</name>
<dbReference type="SUPFAM" id="SSF51735">
    <property type="entry name" value="NAD(P)-binding Rossmann-fold domains"/>
    <property type="match status" value="1"/>
</dbReference>
<keyword evidence="4" id="KW-1185">Reference proteome</keyword>
<evidence type="ECO:0000256" key="1">
    <source>
        <dbReference type="ARBA" id="ARBA00023002"/>
    </source>
</evidence>
<reference evidence="3" key="1">
    <citation type="journal article" date="2023" name="Mol. Biol. Evol.">
        <title>Third-Generation Sequencing Reveals the Adaptive Role of the Epigenome in Three Deep-Sea Polychaetes.</title>
        <authorList>
            <person name="Perez M."/>
            <person name="Aroh O."/>
            <person name="Sun Y."/>
            <person name="Lan Y."/>
            <person name="Juniper S.K."/>
            <person name="Young C.R."/>
            <person name="Angers B."/>
            <person name="Qian P.Y."/>
        </authorList>
    </citation>
    <scope>NUCLEOTIDE SEQUENCE</scope>
    <source>
        <strain evidence="3">R07B-5</strain>
    </source>
</reference>
<dbReference type="InterPro" id="IPR002347">
    <property type="entry name" value="SDR_fam"/>
</dbReference>
<gene>
    <name evidence="3" type="ORF">NP493_1146g00014</name>
</gene>
<evidence type="ECO:0000256" key="2">
    <source>
        <dbReference type="SAM" id="SignalP"/>
    </source>
</evidence>
<dbReference type="PANTHER" id="PTHR44279:SF2">
    <property type="entry name" value="HYDROXYSTEROID (11-BETA) DEHYDROGENASE 1-LIKE B-RELATED"/>
    <property type="match status" value="1"/>
</dbReference>
<dbReference type="GO" id="GO:0016491">
    <property type="term" value="F:oxidoreductase activity"/>
    <property type="evidence" value="ECO:0007669"/>
    <property type="project" value="UniProtKB-KW"/>
</dbReference>
<accession>A0AAD9KG54</accession>
<dbReference type="PANTHER" id="PTHR44279">
    <property type="entry name" value="HYDROXYSTEROID (11-BETA) DEHYDROGENASE 1-LIKE B-RELATED"/>
    <property type="match status" value="1"/>
</dbReference>
<dbReference type="PRINTS" id="PR00081">
    <property type="entry name" value="GDHRDH"/>
</dbReference>
<keyword evidence="2" id="KW-0732">Signal</keyword>
<dbReference type="InterPro" id="IPR036291">
    <property type="entry name" value="NAD(P)-bd_dom_sf"/>
</dbReference>
<evidence type="ECO:0000313" key="3">
    <source>
        <dbReference type="EMBL" id="KAK2170594.1"/>
    </source>
</evidence>
<dbReference type="AlphaFoldDB" id="A0AAD9KG54"/>
<dbReference type="Pfam" id="PF00106">
    <property type="entry name" value="adh_short"/>
    <property type="match status" value="1"/>
</dbReference>
<feature type="chain" id="PRO_5041972194" evidence="2">
    <location>
        <begin position="28"/>
        <end position="312"/>
    </location>
</feature>
<feature type="signal peptide" evidence="2">
    <location>
        <begin position="1"/>
        <end position="27"/>
    </location>
</feature>
<protein>
    <submittedName>
        <fullName evidence="3">Uncharacterized protein</fullName>
    </submittedName>
</protein>
<dbReference type="InterPro" id="IPR020904">
    <property type="entry name" value="Sc_DH/Rdtase_CS"/>
</dbReference>
<dbReference type="Gene3D" id="3.40.50.720">
    <property type="entry name" value="NAD(P)-binding Rossmann-like Domain"/>
    <property type="match status" value="1"/>
</dbReference>
<proteinExistence type="predicted"/>
<keyword evidence="1" id="KW-0560">Oxidoreductase</keyword>
<dbReference type="InterPro" id="IPR051253">
    <property type="entry name" value="11-beta-HSD"/>
</dbReference>
<evidence type="ECO:0000313" key="4">
    <source>
        <dbReference type="Proteomes" id="UP001209878"/>
    </source>
</evidence>
<sequence length="312" mass="34218">MMTGVSSWVKWSAVVVLLAGYVAYSNIGPPPTTDLTGQRVLVTGASTGIGEQIAYHYARQGASVVVTARTEARLRRVVEKCRELGRKEQIFSYFVADMAGSNATKEVIEFGEAALGGLDFLVLNHMYLMPSANTWTGSDHNLTMLRHVMDVNFHSYVQLASHALPILERSNGSLVVISSLSAKMYQPYFVAYVSSKFALTGFFGSLRLELEMRGSGVSITVCFLGFIGTSNAVTSLKRFGLTRVLAVEPTDPGVTAQNIVAGAVARTKDVYFPYLQTRLTPLIRELFPGVFDSYIRYLYTKSYDINIASEQG</sequence>
<comment type="caution">
    <text evidence="3">The sequence shown here is derived from an EMBL/GenBank/DDBJ whole genome shotgun (WGS) entry which is preliminary data.</text>
</comment>
<dbReference type="Proteomes" id="UP001209878">
    <property type="component" value="Unassembled WGS sequence"/>
</dbReference>